<dbReference type="InterPro" id="IPR012337">
    <property type="entry name" value="RNaseH-like_sf"/>
</dbReference>
<dbReference type="EMBL" id="JAKMXF010000111">
    <property type="protein sequence ID" value="KAI6657351.1"/>
    <property type="molecule type" value="Genomic_DNA"/>
</dbReference>
<dbReference type="InterPro" id="IPR036397">
    <property type="entry name" value="RNaseH_sf"/>
</dbReference>
<comment type="caution">
    <text evidence="2">The sequence shown here is derived from an EMBL/GenBank/DDBJ whole genome shotgun (WGS) entry which is preliminary data.</text>
</comment>
<dbReference type="InterPro" id="IPR041588">
    <property type="entry name" value="Integrase_H2C2"/>
</dbReference>
<dbReference type="Gene3D" id="3.40.395.10">
    <property type="entry name" value="Adenoviral Proteinase, Chain A"/>
    <property type="match status" value="1"/>
</dbReference>
<sequence>MDRALPDMKWSSFENPVVLNNVPNQEYDTFECKLGSGVILSVDLLVQADGLLHYSAVSTTKALKSANPLDRTWRTVVRSCDEGERVLESCHSSDFGGHFGRDKTYEKVAARFYWPNMYNDVRKYVAACDICQRVNESGNFIKAKAPLHPIKVDPEVWKMVGVDLIGPLTMTPRGNKYIITLVDYFSKWPEADALPDKSAKGVALFLYKTMCRFGCTQVVISDQGREFVNKVNQELFDLTKTTHRISTAYHPQTNGLVERFNQTIQRALLKLVIKEQDNWDMYIDGVLFAYRTSVQKTTKKSPFEIMYLREAILPIEMDFMPEYLNIPADPNIDAFICQMNNIKKSLYGKVDKNIQEGQEKQKNEYDKKQKQSKNFKPGTLVLLRNSAKDGRKGDKFRMRYLGPYEIFQDIGKGVYKLRNCVTGILLKKTQNISRLKLYCKKKFQIRSNHVSGYRYSKQRAMQTGIVESENELCEKEPKEELVISVDRKDNESINGTISSSPPSPSPFWVHNLYLSPTDELEILNGLWLTDKHIVAAQKLLKNQHPLTNGLEDPLMLAEKLSYKSTSISFVQIVNLGRTHWVCVSSFNCLPGIVDVYDSIPACSLGSLSLRKQVASIIKTTERSFELHFVETQRQSGGTDCGLFSIAFATALCQGIDPHTCSFDQTQMRIHLHSCLEQLNMTLFPSSKKPRRKCTKRWQRKIVVAN</sequence>
<dbReference type="InterPro" id="IPR038765">
    <property type="entry name" value="Papain-like_cys_pep_sf"/>
</dbReference>
<dbReference type="Pfam" id="PF00665">
    <property type="entry name" value="rve"/>
    <property type="match status" value="1"/>
</dbReference>
<name>A0AAV7K7T9_9METZ</name>
<organism evidence="2 3">
    <name type="scientific">Oopsacas minuta</name>
    <dbReference type="NCBI Taxonomy" id="111878"/>
    <lineage>
        <taxon>Eukaryota</taxon>
        <taxon>Metazoa</taxon>
        <taxon>Porifera</taxon>
        <taxon>Hexactinellida</taxon>
        <taxon>Hexasterophora</taxon>
        <taxon>Lyssacinosida</taxon>
        <taxon>Leucopsacidae</taxon>
        <taxon>Oopsacas</taxon>
    </lineage>
</organism>
<reference evidence="2 3" key="1">
    <citation type="journal article" date="2023" name="BMC Biol.">
        <title>The compact genome of the sponge Oopsacas minuta (Hexactinellida) is lacking key metazoan core genes.</title>
        <authorList>
            <person name="Santini S."/>
            <person name="Schenkelaars Q."/>
            <person name="Jourda C."/>
            <person name="Duchesne M."/>
            <person name="Belahbib H."/>
            <person name="Rocher C."/>
            <person name="Selva M."/>
            <person name="Riesgo A."/>
            <person name="Vervoort M."/>
            <person name="Leys S.P."/>
            <person name="Kodjabachian L."/>
            <person name="Le Bivic A."/>
            <person name="Borchiellini C."/>
            <person name="Claverie J.M."/>
            <person name="Renard E."/>
        </authorList>
    </citation>
    <scope>NUCLEOTIDE SEQUENCE [LARGE SCALE GENOMIC DNA]</scope>
    <source>
        <strain evidence="2">SPO-2</strain>
    </source>
</reference>
<dbReference type="SUPFAM" id="SSF54001">
    <property type="entry name" value="Cysteine proteinases"/>
    <property type="match status" value="1"/>
</dbReference>
<dbReference type="GO" id="GO:0003676">
    <property type="term" value="F:nucleic acid binding"/>
    <property type="evidence" value="ECO:0007669"/>
    <property type="project" value="InterPro"/>
</dbReference>
<accession>A0AAV7K7T9</accession>
<gene>
    <name evidence="2" type="ORF">LOD99_99</name>
</gene>
<evidence type="ECO:0000313" key="2">
    <source>
        <dbReference type="EMBL" id="KAI6657351.1"/>
    </source>
</evidence>
<dbReference type="Gene3D" id="1.10.340.70">
    <property type="match status" value="1"/>
</dbReference>
<dbReference type="InterPro" id="IPR050951">
    <property type="entry name" value="Retrovirus_Pol_polyprotein"/>
</dbReference>
<dbReference type="PROSITE" id="PS50994">
    <property type="entry name" value="INTEGRASE"/>
    <property type="match status" value="1"/>
</dbReference>
<dbReference type="Proteomes" id="UP001165289">
    <property type="component" value="Unassembled WGS sequence"/>
</dbReference>
<protein>
    <submittedName>
        <fullName evidence="2">Gag-pol fusion protein</fullName>
    </submittedName>
</protein>
<feature type="domain" description="Integrase catalytic" evidence="1">
    <location>
        <begin position="150"/>
        <end position="310"/>
    </location>
</feature>
<dbReference type="InterPro" id="IPR001584">
    <property type="entry name" value="Integrase_cat-core"/>
</dbReference>
<proteinExistence type="predicted"/>
<dbReference type="PANTHER" id="PTHR37984:SF5">
    <property type="entry name" value="PROTEIN NYNRIN-LIKE"/>
    <property type="match status" value="1"/>
</dbReference>
<evidence type="ECO:0000259" key="1">
    <source>
        <dbReference type="PROSITE" id="PS50994"/>
    </source>
</evidence>
<dbReference type="FunFam" id="3.30.420.10:FF:000032">
    <property type="entry name" value="Retrovirus-related Pol polyprotein from transposon 297-like Protein"/>
    <property type="match status" value="1"/>
</dbReference>
<dbReference type="Pfam" id="PF17921">
    <property type="entry name" value="Integrase_H2C2"/>
    <property type="match status" value="1"/>
</dbReference>
<dbReference type="GO" id="GO:0015074">
    <property type="term" value="P:DNA integration"/>
    <property type="evidence" value="ECO:0007669"/>
    <property type="project" value="InterPro"/>
</dbReference>
<dbReference type="Gene3D" id="3.30.420.10">
    <property type="entry name" value="Ribonuclease H-like superfamily/Ribonuclease H"/>
    <property type="match status" value="1"/>
</dbReference>
<dbReference type="PANTHER" id="PTHR37984">
    <property type="entry name" value="PROTEIN CBG26694"/>
    <property type="match status" value="1"/>
</dbReference>
<dbReference type="AlphaFoldDB" id="A0AAV7K7T9"/>
<evidence type="ECO:0000313" key="3">
    <source>
        <dbReference type="Proteomes" id="UP001165289"/>
    </source>
</evidence>
<dbReference type="FunFam" id="1.10.340.70:FF:000001">
    <property type="entry name" value="Retrovirus-related Pol polyprotein from transposon gypsy-like Protein"/>
    <property type="match status" value="1"/>
</dbReference>
<keyword evidence="3" id="KW-1185">Reference proteome</keyword>
<dbReference type="SUPFAM" id="SSF53098">
    <property type="entry name" value="Ribonuclease H-like"/>
    <property type="match status" value="1"/>
</dbReference>